<dbReference type="Proteomes" id="UP000225706">
    <property type="component" value="Unassembled WGS sequence"/>
</dbReference>
<sequence>MDCRLILLGRFLAFLLLFVQCGFLTAFLVWYRDDFRFLLSFLLFTPALIYYVFCLATAAKLRNVFRTWGLYILFGLIPFIAVIFALCGDVLDEEKFLSPTCLKVILCITPVPFLLLVNTASDLGEHKEYTALAWTLSIVTTIDLVDGVEILDIVLEERENSHGIPKEFEYAMITAACVSFLSTLLQIAQHRLNEGKVSLHRGVAILANALQIIFVNSAFMVMRLILLIEYSNDGDLYDSDGNEKKEKERELVSKLCFPMAVDLFDGIEMIDIVLEEREHDIGIPKAFGAAMILLACLSMFLSPWQMAVNELTEEGPKIRLRTAFYRNIAQIFCVNLPFLVIRAVVFFTFDKDESIFIVKNGIAIVLSILEIRNLRRLRRVGQADQVV</sequence>
<evidence type="ECO:0000313" key="4">
    <source>
        <dbReference type="Proteomes" id="UP000225706"/>
    </source>
</evidence>
<dbReference type="InterPro" id="IPR026624">
    <property type="entry name" value="CECR6"/>
</dbReference>
<keyword evidence="2" id="KW-0472">Membrane</keyword>
<dbReference type="Pfam" id="PF14997">
    <property type="entry name" value="CECR6_TMEM121"/>
    <property type="match status" value="2"/>
</dbReference>
<feature type="transmembrane region" description="Helical" evidence="2">
    <location>
        <begin position="286"/>
        <end position="307"/>
    </location>
</feature>
<evidence type="ECO:0000256" key="1">
    <source>
        <dbReference type="ARBA" id="ARBA00007711"/>
    </source>
</evidence>
<proteinExistence type="inferred from homology"/>
<dbReference type="PANTHER" id="PTHR47399:SF1">
    <property type="entry name" value="TRANSMEMBRANE PROTEIN 121B"/>
    <property type="match status" value="1"/>
</dbReference>
<keyword evidence="2" id="KW-0812">Transmembrane</keyword>
<protein>
    <submittedName>
        <fullName evidence="3">Uncharacterized protein</fullName>
    </submittedName>
</protein>
<feature type="transmembrane region" description="Helical" evidence="2">
    <location>
        <begin position="12"/>
        <end position="31"/>
    </location>
</feature>
<evidence type="ECO:0000313" key="3">
    <source>
        <dbReference type="EMBL" id="PFX29965.1"/>
    </source>
</evidence>
<dbReference type="EMBL" id="LSMT01000058">
    <property type="protein sequence ID" value="PFX29965.1"/>
    <property type="molecule type" value="Genomic_DNA"/>
</dbReference>
<accession>A0A2B4SNI0</accession>
<reference evidence="4" key="1">
    <citation type="journal article" date="2017" name="bioRxiv">
        <title>Comparative analysis of the genomes of Stylophora pistillata and Acropora digitifera provides evidence for extensive differences between species of corals.</title>
        <authorList>
            <person name="Voolstra C.R."/>
            <person name="Li Y."/>
            <person name="Liew Y.J."/>
            <person name="Baumgarten S."/>
            <person name="Zoccola D."/>
            <person name="Flot J.-F."/>
            <person name="Tambutte S."/>
            <person name="Allemand D."/>
            <person name="Aranda M."/>
        </authorList>
    </citation>
    <scope>NUCLEOTIDE SEQUENCE [LARGE SCALE GENOMIC DNA]</scope>
</reference>
<comment type="similarity">
    <text evidence="1">Belongs to the TMEM121 family.</text>
</comment>
<keyword evidence="4" id="KW-1185">Reference proteome</keyword>
<dbReference type="AlphaFoldDB" id="A0A2B4SNI0"/>
<gene>
    <name evidence="3" type="ORF">AWC38_SpisGene5284</name>
</gene>
<dbReference type="InterPro" id="IPR032776">
    <property type="entry name" value="CECR6/TMEM121"/>
</dbReference>
<feature type="transmembrane region" description="Helical" evidence="2">
    <location>
        <begin position="97"/>
        <end position="117"/>
    </location>
</feature>
<feature type="transmembrane region" description="Helical" evidence="2">
    <location>
        <begin position="328"/>
        <end position="349"/>
    </location>
</feature>
<dbReference type="PANTHER" id="PTHR47399">
    <property type="entry name" value="TRANSMEMBRANE PROTEIN 121B"/>
    <property type="match status" value="1"/>
</dbReference>
<organism evidence="3 4">
    <name type="scientific">Stylophora pistillata</name>
    <name type="common">Smooth cauliflower coral</name>
    <dbReference type="NCBI Taxonomy" id="50429"/>
    <lineage>
        <taxon>Eukaryota</taxon>
        <taxon>Metazoa</taxon>
        <taxon>Cnidaria</taxon>
        <taxon>Anthozoa</taxon>
        <taxon>Hexacorallia</taxon>
        <taxon>Scleractinia</taxon>
        <taxon>Astrocoeniina</taxon>
        <taxon>Pocilloporidae</taxon>
        <taxon>Stylophora</taxon>
    </lineage>
</organism>
<keyword evidence="2" id="KW-1133">Transmembrane helix</keyword>
<dbReference type="OrthoDB" id="5964337at2759"/>
<feature type="transmembrane region" description="Helical" evidence="2">
    <location>
        <begin position="168"/>
        <end position="188"/>
    </location>
</feature>
<feature type="transmembrane region" description="Helical" evidence="2">
    <location>
        <begin position="70"/>
        <end position="91"/>
    </location>
</feature>
<name>A0A2B4SNI0_STYPI</name>
<evidence type="ECO:0000256" key="2">
    <source>
        <dbReference type="SAM" id="Phobius"/>
    </source>
</evidence>
<feature type="transmembrane region" description="Helical" evidence="2">
    <location>
        <begin position="37"/>
        <end position="58"/>
    </location>
</feature>
<comment type="caution">
    <text evidence="3">The sequence shown here is derived from an EMBL/GenBank/DDBJ whole genome shotgun (WGS) entry which is preliminary data.</text>
</comment>
<feature type="transmembrane region" description="Helical" evidence="2">
    <location>
        <begin position="209"/>
        <end position="228"/>
    </location>
</feature>